<sequence>MARIASLMVNIAESNSDSLADKELMNQAIQVLDQIFVGQLLVEVSQNPFNPKQWQFIFTDTVTAFLYYRLLTLLLNPLSIQGGLSLAKADDDVHFYQTALHYSNQALEQVEIFEAGDFLYNANFFEDMITNALLTAWARLRQLRSPLQANLAFLYEMHLPLYLEGKLTPTDWQTRQLTEFFHFKANHPLIGASLAKVKLNLQAAKTTQWLDIYHDVDKEAFYLTGLYRKGYSTAIAKMTGMTRQNIDYHLQSGHIAAERHQAAAIVMQLNREQTALLL</sequence>
<dbReference type="AlphaFoldDB" id="A0A9X3FWE3"/>
<evidence type="ECO:0000313" key="2">
    <source>
        <dbReference type="Proteomes" id="UP001146670"/>
    </source>
</evidence>
<accession>A0A9X3FWE3</accession>
<proteinExistence type="predicted"/>
<dbReference type="EMBL" id="JAPRFR010000004">
    <property type="protein sequence ID" value="MCZ0726409.1"/>
    <property type="molecule type" value="Genomic_DNA"/>
</dbReference>
<reference evidence="1" key="1">
    <citation type="submission" date="2022-12" db="EMBL/GenBank/DDBJ databases">
        <title>Description and comparative metabolic analysis of Aerococcus sp. nov., isolated from the feces of a pig.</title>
        <authorList>
            <person name="Chang Y.-H."/>
        </authorList>
    </citation>
    <scope>NUCLEOTIDE SEQUENCE</scope>
    <source>
        <strain evidence="1">YH-aer222</strain>
    </source>
</reference>
<evidence type="ECO:0000313" key="1">
    <source>
        <dbReference type="EMBL" id="MCZ0726409.1"/>
    </source>
</evidence>
<gene>
    <name evidence="1" type="ORF">OW157_07555</name>
</gene>
<name>A0A9X3FWE3_9LACT</name>
<organism evidence="1 2">
    <name type="scientific">Aerococcus kribbianus</name>
    <dbReference type="NCBI Taxonomy" id="2999064"/>
    <lineage>
        <taxon>Bacteria</taxon>
        <taxon>Bacillati</taxon>
        <taxon>Bacillota</taxon>
        <taxon>Bacilli</taxon>
        <taxon>Lactobacillales</taxon>
        <taxon>Aerococcaceae</taxon>
        <taxon>Aerococcus</taxon>
    </lineage>
</organism>
<protein>
    <submittedName>
        <fullName evidence="1">Uncharacterized protein</fullName>
    </submittedName>
</protein>
<dbReference type="RefSeq" id="WP_268752641.1">
    <property type="nucleotide sequence ID" value="NZ_JAPRFQ010000004.1"/>
</dbReference>
<keyword evidence="2" id="KW-1185">Reference proteome</keyword>
<comment type="caution">
    <text evidence="1">The sequence shown here is derived from an EMBL/GenBank/DDBJ whole genome shotgun (WGS) entry which is preliminary data.</text>
</comment>
<dbReference type="Proteomes" id="UP001146670">
    <property type="component" value="Unassembled WGS sequence"/>
</dbReference>